<dbReference type="InterPro" id="IPR051909">
    <property type="entry name" value="MFP_Cation_Efflux"/>
</dbReference>
<accession>A0A2S2DY09</accession>
<evidence type="ECO:0000313" key="5">
    <source>
        <dbReference type="Proteomes" id="UP000245468"/>
    </source>
</evidence>
<evidence type="ECO:0000256" key="1">
    <source>
        <dbReference type="ARBA" id="ARBA00009477"/>
    </source>
</evidence>
<comment type="similarity">
    <text evidence="1">Belongs to the membrane fusion protein (MFP) (TC 8.A.1) family.</text>
</comment>
<dbReference type="OrthoDB" id="9814657at2"/>
<keyword evidence="2" id="KW-0813">Transport</keyword>
<dbReference type="PROSITE" id="PS51257">
    <property type="entry name" value="PROKAR_LIPOPROTEIN"/>
    <property type="match status" value="1"/>
</dbReference>
<dbReference type="SUPFAM" id="SSF111369">
    <property type="entry name" value="HlyD-like secretion proteins"/>
    <property type="match status" value="1"/>
</dbReference>
<evidence type="ECO:0000313" key="4">
    <source>
        <dbReference type="EMBL" id="AWL10291.1"/>
    </source>
</evidence>
<gene>
    <name evidence="4" type="ORF">HME7025_02450</name>
</gene>
<sequence length="376" mass="40871">MNKHIIYRIITFIFISGMFACGSKETETAAKEAVVSNIKLSAEQKQNAGIELGALEEKEMASEVSCTGLVDVPPISSASISLPIAGYVKSTFELLPGKQVHKGQVLATITSLDYIQMQQEYIQAVSQQTYLTSEKSRQQVLNSEEVGSKKKLQMAEADFSNVQAQVKSLGLKLEILGCDLNSLAKGNISSVLQVKAPIDGYIVDVFLSIGKYIQPTDELVKLVGVAHKHVELKVFERDLGSLQLGQTIQFEAEGLQGKGKVFLIGKQVDLSTRTTSVHGHFNNEADELRFTVGQFINAKILVGNQKMKTIPQAGLARVGKGGFIYVENPQGIMEQVPVKILSSNEEFVGVQPIKTMPEGKVVIRGASALEAIFAKD</sequence>
<dbReference type="Gene3D" id="2.40.30.170">
    <property type="match status" value="1"/>
</dbReference>
<dbReference type="InterPro" id="IPR058647">
    <property type="entry name" value="BSH_CzcB-like"/>
</dbReference>
<feature type="domain" description="CzcB-like barrel-sandwich hybrid" evidence="3">
    <location>
        <begin position="78"/>
        <end position="221"/>
    </location>
</feature>
<dbReference type="GO" id="GO:0030313">
    <property type="term" value="C:cell envelope"/>
    <property type="evidence" value="ECO:0007669"/>
    <property type="project" value="TreeGrafter"/>
</dbReference>
<dbReference type="Pfam" id="PF25973">
    <property type="entry name" value="BSH_CzcB"/>
    <property type="match status" value="1"/>
</dbReference>
<dbReference type="RefSeq" id="WP_109324445.1">
    <property type="nucleotide sequence ID" value="NZ_CP029346.1"/>
</dbReference>
<dbReference type="AlphaFoldDB" id="A0A2S2DY09"/>
<dbReference type="Gene3D" id="2.40.50.100">
    <property type="match status" value="1"/>
</dbReference>
<dbReference type="InterPro" id="IPR006143">
    <property type="entry name" value="RND_pump_MFP"/>
</dbReference>
<dbReference type="Proteomes" id="UP000245468">
    <property type="component" value="Chromosome"/>
</dbReference>
<protein>
    <recommendedName>
        <fullName evidence="3">CzcB-like barrel-sandwich hybrid domain-containing protein</fullName>
    </recommendedName>
</protein>
<dbReference type="PANTHER" id="PTHR30097:SF4">
    <property type="entry name" value="SLR6042 PROTEIN"/>
    <property type="match status" value="1"/>
</dbReference>
<evidence type="ECO:0000259" key="3">
    <source>
        <dbReference type="Pfam" id="PF25973"/>
    </source>
</evidence>
<keyword evidence="5" id="KW-1185">Reference proteome</keyword>
<organism evidence="4 5">
    <name type="scientific">Aquirufa nivalisilvae</name>
    <dbReference type="NCBI Taxonomy" id="2516557"/>
    <lineage>
        <taxon>Bacteria</taxon>
        <taxon>Pseudomonadati</taxon>
        <taxon>Bacteroidota</taxon>
        <taxon>Cytophagia</taxon>
        <taxon>Cytophagales</taxon>
        <taxon>Flectobacillaceae</taxon>
        <taxon>Aquirufa</taxon>
    </lineage>
</organism>
<dbReference type="GO" id="GO:0060003">
    <property type="term" value="P:copper ion export"/>
    <property type="evidence" value="ECO:0007669"/>
    <property type="project" value="TreeGrafter"/>
</dbReference>
<dbReference type="GO" id="GO:0016020">
    <property type="term" value="C:membrane"/>
    <property type="evidence" value="ECO:0007669"/>
    <property type="project" value="InterPro"/>
</dbReference>
<dbReference type="KEGG" id="psez:HME7025_02450"/>
<evidence type="ECO:0000256" key="2">
    <source>
        <dbReference type="ARBA" id="ARBA00022448"/>
    </source>
</evidence>
<dbReference type="GO" id="GO:0015679">
    <property type="term" value="P:plasma membrane copper ion transport"/>
    <property type="evidence" value="ECO:0007669"/>
    <property type="project" value="TreeGrafter"/>
</dbReference>
<dbReference type="Gene3D" id="1.10.287.470">
    <property type="entry name" value="Helix hairpin bin"/>
    <property type="match status" value="1"/>
</dbReference>
<dbReference type="EMBL" id="CP029346">
    <property type="protein sequence ID" value="AWL10291.1"/>
    <property type="molecule type" value="Genomic_DNA"/>
</dbReference>
<name>A0A2S2DY09_9BACT</name>
<dbReference type="NCBIfam" id="TIGR01730">
    <property type="entry name" value="RND_mfp"/>
    <property type="match status" value="1"/>
</dbReference>
<proteinExistence type="inferred from homology"/>
<dbReference type="GO" id="GO:0022857">
    <property type="term" value="F:transmembrane transporter activity"/>
    <property type="evidence" value="ECO:0007669"/>
    <property type="project" value="InterPro"/>
</dbReference>
<reference evidence="5" key="1">
    <citation type="submission" date="2018-05" db="EMBL/GenBank/DDBJ databases">
        <title>Pseudarcicella sp. HME7025 Genome sequencing and assembly.</title>
        <authorList>
            <person name="Kim H."/>
            <person name="Kang H."/>
            <person name="Joh K."/>
        </authorList>
    </citation>
    <scope>NUCLEOTIDE SEQUENCE [LARGE SCALE GENOMIC DNA]</scope>
    <source>
        <strain evidence="5">HME7025</strain>
    </source>
</reference>
<dbReference type="PANTHER" id="PTHR30097">
    <property type="entry name" value="CATION EFFLUX SYSTEM PROTEIN CUSB"/>
    <property type="match status" value="1"/>
</dbReference>